<feature type="compositionally biased region" description="Basic residues" evidence="1">
    <location>
        <begin position="1"/>
        <end position="14"/>
    </location>
</feature>
<keyword evidence="2" id="KW-0472">Membrane</keyword>
<name>A0A1I8FUJ4_9PLAT</name>
<feature type="region of interest" description="Disordered" evidence="1">
    <location>
        <begin position="1"/>
        <end position="31"/>
    </location>
</feature>
<proteinExistence type="predicted"/>
<feature type="transmembrane region" description="Helical" evidence="2">
    <location>
        <begin position="44"/>
        <end position="67"/>
    </location>
</feature>
<protein>
    <submittedName>
        <fullName evidence="4">PGG domain-containing protein</fullName>
    </submittedName>
</protein>
<dbReference type="Proteomes" id="UP000095280">
    <property type="component" value="Unplaced"/>
</dbReference>
<evidence type="ECO:0000313" key="4">
    <source>
        <dbReference type="WBParaSite" id="maker-uti_cns_0000021-snap-gene-0.8-mRNA-1"/>
    </source>
</evidence>
<sequence length="117" mass="12691">VGKQFKGFRQKKSLKSGAMNSSSNATKSPSAGSLSLEFIRELHVIAFSCCLCSVVASCSVIVLSFVMKGYRVPLRKKPMMDRLVICAFFFHWGLDASCMIASFVAVSAFIGVVLGKK</sequence>
<evidence type="ECO:0000313" key="3">
    <source>
        <dbReference type="Proteomes" id="UP000095280"/>
    </source>
</evidence>
<reference evidence="4" key="1">
    <citation type="submission" date="2016-11" db="UniProtKB">
        <authorList>
            <consortium name="WormBaseParasite"/>
        </authorList>
    </citation>
    <scope>IDENTIFICATION</scope>
</reference>
<feature type="compositionally biased region" description="Polar residues" evidence="1">
    <location>
        <begin position="18"/>
        <end position="31"/>
    </location>
</feature>
<organism evidence="3 4">
    <name type="scientific">Macrostomum lignano</name>
    <dbReference type="NCBI Taxonomy" id="282301"/>
    <lineage>
        <taxon>Eukaryota</taxon>
        <taxon>Metazoa</taxon>
        <taxon>Spiralia</taxon>
        <taxon>Lophotrochozoa</taxon>
        <taxon>Platyhelminthes</taxon>
        <taxon>Rhabditophora</taxon>
        <taxon>Macrostomorpha</taxon>
        <taxon>Macrostomida</taxon>
        <taxon>Macrostomidae</taxon>
        <taxon>Macrostomum</taxon>
    </lineage>
</organism>
<accession>A0A1I8FUJ4</accession>
<dbReference type="WBParaSite" id="maker-uti_cns_0000021-snap-gene-0.8-mRNA-1">
    <property type="protein sequence ID" value="maker-uti_cns_0000021-snap-gene-0.8-mRNA-1"/>
    <property type="gene ID" value="maker-uti_cns_0000021-snap-gene-0.8"/>
</dbReference>
<evidence type="ECO:0000256" key="1">
    <source>
        <dbReference type="SAM" id="MobiDB-lite"/>
    </source>
</evidence>
<keyword evidence="2" id="KW-0812">Transmembrane</keyword>
<keyword evidence="2" id="KW-1133">Transmembrane helix</keyword>
<dbReference type="AlphaFoldDB" id="A0A1I8FUJ4"/>
<keyword evidence="3" id="KW-1185">Reference proteome</keyword>
<feature type="transmembrane region" description="Helical" evidence="2">
    <location>
        <begin position="88"/>
        <end position="114"/>
    </location>
</feature>
<evidence type="ECO:0000256" key="2">
    <source>
        <dbReference type="SAM" id="Phobius"/>
    </source>
</evidence>